<dbReference type="EMBL" id="MU274910">
    <property type="protein sequence ID" value="KAI0089469.1"/>
    <property type="molecule type" value="Genomic_DNA"/>
</dbReference>
<keyword evidence="2" id="KW-1185">Reference proteome</keyword>
<gene>
    <name evidence="1" type="ORF">BDY19DRAFT_105370</name>
</gene>
<reference evidence="1" key="1">
    <citation type="journal article" date="2021" name="Environ. Microbiol.">
        <title>Gene family expansions and transcriptome signatures uncover fungal adaptations to wood decay.</title>
        <authorList>
            <person name="Hage H."/>
            <person name="Miyauchi S."/>
            <person name="Viragh M."/>
            <person name="Drula E."/>
            <person name="Min B."/>
            <person name="Chaduli D."/>
            <person name="Navarro D."/>
            <person name="Favel A."/>
            <person name="Norest M."/>
            <person name="Lesage-Meessen L."/>
            <person name="Balint B."/>
            <person name="Merenyi Z."/>
            <person name="de Eugenio L."/>
            <person name="Morin E."/>
            <person name="Martinez A.T."/>
            <person name="Baldrian P."/>
            <person name="Stursova M."/>
            <person name="Martinez M.J."/>
            <person name="Novotny C."/>
            <person name="Magnuson J.K."/>
            <person name="Spatafora J.W."/>
            <person name="Maurice S."/>
            <person name="Pangilinan J."/>
            <person name="Andreopoulos W."/>
            <person name="LaButti K."/>
            <person name="Hundley H."/>
            <person name="Na H."/>
            <person name="Kuo A."/>
            <person name="Barry K."/>
            <person name="Lipzen A."/>
            <person name="Henrissat B."/>
            <person name="Riley R."/>
            <person name="Ahrendt S."/>
            <person name="Nagy L.G."/>
            <person name="Grigoriev I.V."/>
            <person name="Martin F."/>
            <person name="Rosso M.N."/>
        </authorList>
    </citation>
    <scope>NUCLEOTIDE SEQUENCE</scope>
    <source>
        <strain evidence="1">CBS 384.51</strain>
    </source>
</reference>
<name>A0ACB8U5S4_9APHY</name>
<comment type="caution">
    <text evidence="1">The sequence shown here is derived from an EMBL/GenBank/DDBJ whole genome shotgun (WGS) entry which is preliminary data.</text>
</comment>
<evidence type="ECO:0000313" key="2">
    <source>
        <dbReference type="Proteomes" id="UP001055072"/>
    </source>
</evidence>
<accession>A0ACB8U5S4</accession>
<evidence type="ECO:0000313" key="1">
    <source>
        <dbReference type="EMBL" id="KAI0089469.1"/>
    </source>
</evidence>
<proteinExistence type="predicted"/>
<protein>
    <submittedName>
        <fullName evidence="1">Uncharacterized protein</fullName>
    </submittedName>
</protein>
<sequence length="152" mass="16510">MSDPCCECLSCTCASLACCFSFAGSCAPLEACWCCKLGSAGQVEDEDEDGDGNGEFKPRAHESPFSGLNFWKWRTRKDDEEFAAQVVREAESLQRAPDAQQRANSWGERPSESGRQHGRSLSGSRAMLVDTQPPPSKGMEDGRKSSNGATSY</sequence>
<organism evidence="1 2">
    <name type="scientific">Irpex rosettiformis</name>
    <dbReference type="NCBI Taxonomy" id="378272"/>
    <lineage>
        <taxon>Eukaryota</taxon>
        <taxon>Fungi</taxon>
        <taxon>Dikarya</taxon>
        <taxon>Basidiomycota</taxon>
        <taxon>Agaricomycotina</taxon>
        <taxon>Agaricomycetes</taxon>
        <taxon>Polyporales</taxon>
        <taxon>Irpicaceae</taxon>
        <taxon>Irpex</taxon>
    </lineage>
</organism>
<dbReference type="Proteomes" id="UP001055072">
    <property type="component" value="Unassembled WGS sequence"/>
</dbReference>